<organism evidence="2 3">
    <name type="scientific">Clostridium botulinum C/D str. DC5</name>
    <dbReference type="NCBI Taxonomy" id="1443128"/>
    <lineage>
        <taxon>Bacteria</taxon>
        <taxon>Bacillati</taxon>
        <taxon>Bacillota</taxon>
        <taxon>Clostridia</taxon>
        <taxon>Eubacteriales</taxon>
        <taxon>Clostridiaceae</taxon>
        <taxon>Clostridium</taxon>
    </lineage>
</organism>
<comment type="caution">
    <text evidence="2">The sequence shown here is derived from an EMBL/GenBank/DDBJ whole genome shotgun (WGS) entry which is preliminary data.</text>
</comment>
<dbReference type="GO" id="GO:0046872">
    <property type="term" value="F:metal ion binding"/>
    <property type="evidence" value="ECO:0007669"/>
    <property type="project" value="InterPro"/>
</dbReference>
<proteinExistence type="predicted"/>
<dbReference type="Gene3D" id="1.10.150.120">
    <property type="entry name" value="[2Fe-2S]-binding domain"/>
    <property type="match status" value="1"/>
</dbReference>
<dbReference type="GO" id="GO:0016491">
    <property type="term" value="F:oxidoreductase activity"/>
    <property type="evidence" value="ECO:0007669"/>
    <property type="project" value="InterPro"/>
</dbReference>
<evidence type="ECO:0000259" key="1">
    <source>
        <dbReference type="Pfam" id="PF01799"/>
    </source>
</evidence>
<sequence length="36" mass="4134">PNASDEIIEEWLSSNVCRCTSYEEISKAIKYVLRGE</sequence>
<name>A0A0A0HXC0_CLOBO</name>
<reference evidence="2 3" key="1">
    <citation type="submission" date="2014-01" db="EMBL/GenBank/DDBJ databases">
        <title>Plasmidome dynamics in the species complex Clostridium novyi sensu lato converts strains of independent lineages into distinctly different pathogens.</title>
        <authorList>
            <person name="Skarin H."/>
            <person name="Segerman B."/>
        </authorList>
    </citation>
    <scope>NUCLEOTIDE SEQUENCE [LARGE SCALE GENOMIC DNA]</scope>
    <source>
        <strain evidence="2 3">DC5</strain>
    </source>
</reference>
<dbReference type="InterPro" id="IPR036884">
    <property type="entry name" value="2Fe-2S-bd_dom_sf"/>
</dbReference>
<protein>
    <submittedName>
        <fullName evidence="2">(2Fe-2S)-binding protein</fullName>
    </submittedName>
</protein>
<evidence type="ECO:0000313" key="2">
    <source>
        <dbReference type="EMBL" id="KGM93177.1"/>
    </source>
</evidence>
<dbReference type="InterPro" id="IPR002888">
    <property type="entry name" value="2Fe-2S-bd"/>
</dbReference>
<feature type="domain" description="[2Fe-2S]-binding" evidence="1">
    <location>
        <begin position="2"/>
        <end position="30"/>
    </location>
</feature>
<feature type="non-terminal residue" evidence="2">
    <location>
        <position position="1"/>
    </location>
</feature>
<dbReference type="Pfam" id="PF01799">
    <property type="entry name" value="Fer2_2"/>
    <property type="match status" value="1"/>
</dbReference>
<dbReference type="EMBL" id="JDRY01000172">
    <property type="protein sequence ID" value="KGM93177.1"/>
    <property type="molecule type" value="Genomic_DNA"/>
</dbReference>
<dbReference type="RefSeq" id="WP_039260235.1">
    <property type="nucleotide sequence ID" value="NZ_JDRY01000172.1"/>
</dbReference>
<evidence type="ECO:0000313" key="3">
    <source>
        <dbReference type="Proteomes" id="UP000030014"/>
    </source>
</evidence>
<dbReference type="Proteomes" id="UP000030014">
    <property type="component" value="Unassembled WGS sequence"/>
</dbReference>
<dbReference type="SUPFAM" id="SSF47741">
    <property type="entry name" value="CO dehydrogenase ISP C-domain like"/>
    <property type="match status" value="1"/>
</dbReference>
<gene>
    <name evidence="2" type="ORF">Z955_15750</name>
</gene>
<dbReference type="AlphaFoldDB" id="A0A0A0HXC0"/>
<accession>A0A0A0HXC0</accession>